<dbReference type="RefSeq" id="WP_267541856.1">
    <property type="nucleotide sequence ID" value="NZ_JAPNKA010000001.1"/>
</dbReference>
<evidence type="ECO:0008006" key="3">
    <source>
        <dbReference type="Google" id="ProtNLM"/>
    </source>
</evidence>
<protein>
    <recommendedName>
        <fullName evidence="3">Lipoprotein</fullName>
    </recommendedName>
</protein>
<organism evidence="1 2">
    <name type="scientific">Archangium lansingense</name>
    <dbReference type="NCBI Taxonomy" id="2995310"/>
    <lineage>
        <taxon>Bacteria</taxon>
        <taxon>Pseudomonadati</taxon>
        <taxon>Myxococcota</taxon>
        <taxon>Myxococcia</taxon>
        <taxon>Myxococcales</taxon>
        <taxon>Cystobacterineae</taxon>
        <taxon>Archangiaceae</taxon>
        <taxon>Archangium</taxon>
    </lineage>
</organism>
<evidence type="ECO:0000313" key="2">
    <source>
        <dbReference type="Proteomes" id="UP001207654"/>
    </source>
</evidence>
<dbReference type="PROSITE" id="PS51257">
    <property type="entry name" value="PROKAR_LIPOPROTEIN"/>
    <property type="match status" value="1"/>
</dbReference>
<dbReference type="Proteomes" id="UP001207654">
    <property type="component" value="Unassembled WGS sequence"/>
</dbReference>
<sequence>MKKKLLPLFAVAVTACGGPEVRHRDLGDISGLRMSVNVADPRYESSQDESIQLTYDRGGPDPDSPCYRLPANTRLTVNGVTVPMQSRGDSSLSFDGVFGCEEPWFSGAKPPMEAERVEYLLTDGRSRKRAVFQNLHVLRSLSGLNGQEQVTLRVGQAVDLEWLPATDQLEEVDLSLWDAQKERLIEIETYQRDGNRIHFTLPAVEVSHYTLNVIGRGQAGVEACEGFSECKADLVRNIKVSVIVE</sequence>
<comment type="caution">
    <text evidence="1">The sequence shown here is derived from an EMBL/GenBank/DDBJ whole genome shotgun (WGS) entry which is preliminary data.</text>
</comment>
<accession>A0ABT4ANQ0</accession>
<gene>
    <name evidence="1" type="ORF">OV287_53695</name>
</gene>
<keyword evidence="2" id="KW-1185">Reference proteome</keyword>
<name>A0ABT4ANQ0_9BACT</name>
<proteinExistence type="predicted"/>
<reference evidence="1 2" key="1">
    <citation type="submission" date="2022-11" db="EMBL/GenBank/DDBJ databases">
        <title>Minimal conservation of predation-associated metabolite biosynthetic gene clusters underscores biosynthetic potential of Myxococcota including descriptions for ten novel species: Archangium lansinium sp. nov., Myxococcus landrumus sp. nov., Nannocystis bai.</title>
        <authorList>
            <person name="Ahearne A."/>
            <person name="Stevens C."/>
            <person name="Phillips K."/>
        </authorList>
    </citation>
    <scope>NUCLEOTIDE SEQUENCE [LARGE SCALE GENOMIC DNA]</scope>
    <source>
        <strain evidence="1 2">MIWBW</strain>
    </source>
</reference>
<evidence type="ECO:0000313" key="1">
    <source>
        <dbReference type="EMBL" id="MCY1083322.1"/>
    </source>
</evidence>
<dbReference type="EMBL" id="JAPNKA010000001">
    <property type="protein sequence ID" value="MCY1083322.1"/>
    <property type="molecule type" value="Genomic_DNA"/>
</dbReference>